<feature type="region of interest" description="Disordered" evidence="2">
    <location>
        <begin position="199"/>
        <end position="236"/>
    </location>
</feature>
<dbReference type="Proteomes" id="UP001057738">
    <property type="component" value="Chromosome"/>
</dbReference>
<name>A0ABY5Q3V3_9ACTN</name>
<dbReference type="SUPFAM" id="SSF48264">
    <property type="entry name" value="Cytochrome P450"/>
    <property type="match status" value="1"/>
</dbReference>
<protein>
    <submittedName>
        <fullName evidence="3">Cytochrome P450</fullName>
    </submittedName>
</protein>
<keyword evidence="4" id="KW-1185">Reference proteome</keyword>
<accession>A0ABY5Q3V3</accession>
<sequence length="401" mass="40723">MNSTSHARARRRDRRVYLGGHPLLFGLLAATRGRPVRRIGGTLLVHGAEAYREALTRLPLDRTAAGTTGGAARSALAGDGGVLFDQEGGGHRAGRRDLAAGLGAAGVEELRARWQPLLAARLAPLAAGREVDLVELARELSGTVVCALLGSGADPCEVARAAAEAAAASVRSHLPGPRRPRAEAAAVRAAARLRDLLATPGAPAGGPVGPQDGSVASRARAGEAAENGGAADRPGPADGAPAAMLAVAAVNTTVAALPRAVAWCADAGLWDQATDEALRPALAAELLRVTAASPLLPRVAAADGTVGGCPVRGGDRLLLVARHAADAHRRDPDARRPAEPALSRLVFGVGAHACPGARLASVQLADVLAALAPYRPVVTRARVDRGAALPGWRTLCVRAAS</sequence>
<evidence type="ECO:0000256" key="2">
    <source>
        <dbReference type="SAM" id="MobiDB-lite"/>
    </source>
</evidence>
<dbReference type="InterPro" id="IPR017972">
    <property type="entry name" value="Cyt_P450_CS"/>
</dbReference>
<evidence type="ECO:0000256" key="1">
    <source>
        <dbReference type="ARBA" id="ARBA00010617"/>
    </source>
</evidence>
<dbReference type="PROSITE" id="PS00086">
    <property type="entry name" value="CYTOCHROME_P450"/>
    <property type="match status" value="1"/>
</dbReference>
<reference evidence="3" key="1">
    <citation type="submission" date="2022-08" db="EMBL/GenBank/DDBJ databases">
        <authorList>
            <person name="Tian L."/>
        </authorList>
    </citation>
    <scope>NUCLEOTIDE SEQUENCE</scope>
    <source>
        <strain evidence="3">CM253</strain>
    </source>
</reference>
<gene>
    <name evidence="3" type="ORF">NRK68_26860</name>
</gene>
<evidence type="ECO:0000313" key="3">
    <source>
        <dbReference type="EMBL" id="UUY50528.1"/>
    </source>
</evidence>
<feature type="compositionally biased region" description="Low complexity" evidence="2">
    <location>
        <begin position="209"/>
        <end position="236"/>
    </location>
</feature>
<dbReference type="EMBL" id="CP102514">
    <property type="protein sequence ID" value="UUY50528.1"/>
    <property type="molecule type" value="Genomic_DNA"/>
</dbReference>
<organism evidence="3 4">
    <name type="scientific">Streptomyces yangpuensis</name>
    <dbReference type="NCBI Taxonomy" id="1648182"/>
    <lineage>
        <taxon>Bacteria</taxon>
        <taxon>Bacillati</taxon>
        <taxon>Actinomycetota</taxon>
        <taxon>Actinomycetes</taxon>
        <taxon>Kitasatosporales</taxon>
        <taxon>Streptomycetaceae</taxon>
        <taxon>Streptomyces</taxon>
    </lineage>
</organism>
<dbReference type="PANTHER" id="PTHR46696:SF1">
    <property type="entry name" value="CYTOCHROME P450 YJIB-RELATED"/>
    <property type="match status" value="1"/>
</dbReference>
<evidence type="ECO:0000313" key="4">
    <source>
        <dbReference type="Proteomes" id="UP001057738"/>
    </source>
</evidence>
<dbReference type="InterPro" id="IPR036396">
    <property type="entry name" value="Cyt_P450_sf"/>
</dbReference>
<dbReference type="RefSeq" id="WP_257856988.1">
    <property type="nucleotide sequence ID" value="NZ_CP102514.1"/>
</dbReference>
<dbReference type="Gene3D" id="1.10.630.10">
    <property type="entry name" value="Cytochrome P450"/>
    <property type="match status" value="1"/>
</dbReference>
<proteinExistence type="inferred from homology"/>
<dbReference type="PANTHER" id="PTHR46696">
    <property type="entry name" value="P450, PUTATIVE (EUROFUNG)-RELATED"/>
    <property type="match status" value="1"/>
</dbReference>
<dbReference type="GeneID" id="95577145"/>
<comment type="similarity">
    <text evidence="1">Belongs to the cytochrome P450 family.</text>
</comment>